<evidence type="ECO:0000256" key="1">
    <source>
        <dbReference type="ARBA" id="ARBA00004123"/>
    </source>
</evidence>
<dbReference type="Proteomes" id="UP000799439">
    <property type="component" value="Unassembled WGS sequence"/>
</dbReference>
<dbReference type="GO" id="GO:0006397">
    <property type="term" value="P:mRNA processing"/>
    <property type="evidence" value="ECO:0007669"/>
    <property type="project" value="UniProtKB-KW"/>
</dbReference>
<evidence type="ECO:0000256" key="6">
    <source>
        <dbReference type="ARBA" id="ARBA00023187"/>
    </source>
</evidence>
<evidence type="ECO:0000256" key="3">
    <source>
        <dbReference type="ARBA" id="ARBA00008726"/>
    </source>
</evidence>
<keyword evidence="13" id="KW-1185">Reference proteome</keyword>
<evidence type="ECO:0000256" key="7">
    <source>
        <dbReference type="ARBA" id="ARBA00023242"/>
    </source>
</evidence>
<keyword evidence="8" id="KW-0131">Cell cycle</keyword>
<dbReference type="GO" id="GO:0005737">
    <property type="term" value="C:cytoplasm"/>
    <property type="evidence" value="ECO:0007669"/>
    <property type="project" value="UniProtKB-SubCell"/>
</dbReference>
<sequence>MAPIVNVLLSTFGGLDLPPTLSVPLCADVPVSTLFNILEDRLPSHAHNLVLSTNDSGRVDPESSSTLADVSHGSAILPLRLSSTLLGGKGGFGSQLRAAGGRMSSRKNKNNQRDVNGSSRNLDGRRLRTVTEAKNLAQYLAMKPDMDKKEKEERRARWEAVVEAAERREKEIKNGRKGVRLDGEWVEKKEEEESKTRDAVLAMMKAGLMPIDGPTGSESDEDEEGSEEMEVEAEASGSSESAEDAGGRSFFGWDEEDLSEDEDEDDDEADVIPAVAPVEQQSTYEGKGKGRA</sequence>
<reference evidence="12" key="1">
    <citation type="journal article" date="2020" name="Stud. Mycol.">
        <title>101 Dothideomycetes genomes: a test case for predicting lifestyles and emergence of pathogens.</title>
        <authorList>
            <person name="Haridas S."/>
            <person name="Albert R."/>
            <person name="Binder M."/>
            <person name="Bloem J."/>
            <person name="Labutti K."/>
            <person name="Salamov A."/>
            <person name="Andreopoulos B."/>
            <person name="Baker S."/>
            <person name="Barry K."/>
            <person name="Bills G."/>
            <person name="Bluhm B."/>
            <person name="Cannon C."/>
            <person name="Castanera R."/>
            <person name="Culley D."/>
            <person name="Daum C."/>
            <person name="Ezra D."/>
            <person name="Gonzalez J."/>
            <person name="Henrissat B."/>
            <person name="Kuo A."/>
            <person name="Liang C."/>
            <person name="Lipzen A."/>
            <person name="Lutzoni F."/>
            <person name="Magnuson J."/>
            <person name="Mondo S."/>
            <person name="Nolan M."/>
            <person name="Ohm R."/>
            <person name="Pangilinan J."/>
            <person name="Park H.-J."/>
            <person name="Ramirez L."/>
            <person name="Alfaro M."/>
            <person name="Sun H."/>
            <person name="Tritt A."/>
            <person name="Yoshinaga Y."/>
            <person name="Zwiers L.-H."/>
            <person name="Turgeon B."/>
            <person name="Goodwin S."/>
            <person name="Spatafora J."/>
            <person name="Crous P."/>
            <person name="Grigoriev I."/>
        </authorList>
    </citation>
    <scope>NUCLEOTIDE SEQUENCE</scope>
    <source>
        <strain evidence="12">CBS 260.36</strain>
    </source>
</reference>
<name>A0A9P4J3X7_9PEZI</name>
<keyword evidence="4" id="KW-0963">Cytoplasm</keyword>
<protein>
    <recommendedName>
        <fullName evidence="14">Sde2 N-terminal ubiquitin domain-containing protein</fullName>
    </recommendedName>
</protein>
<dbReference type="GO" id="GO:0005634">
    <property type="term" value="C:nucleus"/>
    <property type="evidence" value="ECO:0007669"/>
    <property type="project" value="UniProtKB-SubCell"/>
</dbReference>
<evidence type="ECO:0000256" key="4">
    <source>
        <dbReference type="ARBA" id="ARBA00022490"/>
    </source>
</evidence>
<evidence type="ECO:0000256" key="9">
    <source>
        <dbReference type="SAM" id="MobiDB-lite"/>
    </source>
</evidence>
<evidence type="ECO:0000313" key="13">
    <source>
        <dbReference type="Proteomes" id="UP000799439"/>
    </source>
</evidence>
<feature type="compositionally biased region" description="Acidic residues" evidence="9">
    <location>
        <begin position="218"/>
        <end position="233"/>
    </location>
</feature>
<comment type="caution">
    <text evidence="12">The sequence shown here is derived from an EMBL/GenBank/DDBJ whole genome shotgun (WGS) entry which is preliminary data.</text>
</comment>
<evidence type="ECO:0008006" key="14">
    <source>
        <dbReference type="Google" id="ProtNLM"/>
    </source>
</evidence>
<dbReference type="GO" id="GO:0008380">
    <property type="term" value="P:RNA splicing"/>
    <property type="evidence" value="ECO:0007669"/>
    <property type="project" value="UniProtKB-KW"/>
</dbReference>
<keyword evidence="5" id="KW-0507">mRNA processing</keyword>
<evidence type="ECO:0000256" key="8">
    <source>
        <dbReference type="ARBA" id="ARBA00023306"/>
    </source>
</evidence>
<dbReference type="OrthoDB" id="547031at2759"/>
<dbReference type="PANTHER" id="PTHR12786:SF1">
    <property type="entry name" value="SPLICING REGULATOR SDE2"/>
    <property type="match status" value="1"/>
</dbReference>
<keyword evidence="6" id="KW-0508">mRNA splicing</keyword>
<evidence type="ECO:0000259" key="11">
    <source>
        <dbReference type="Pfam" id="PF22782"/>
    </source>
</evidence>
<feature type="region of interest" description="Disordered" evidence="9">
    <location>
        <begin position="96"/>
        <end position="122"/>
    </location>
</feature>
<evidence type="ECO:0000256" key="5">
    <source>
        <dbReference type="ARBA" id="ARBA00022664"/>
    </source>
</evidence>
<proteinExistence type="inferred from homology"/>
<feature type="compositionally biased region" description="Acidic residues" evidence="9">
    <location>
        <begin position="253"/>
        <end position="270"/>
    </location>
</feature>
<comment type="similarity">
    <text evidence="3">Belongs to the SDE2 family.</text>
</comment>
<dbReference type="InterPro" id="IPR051421">
    <property type="entry name" value="RNA_Proc_DNA_Dmg_Regulator"/>
</dbReference>
<dbReference type="Pfam" id="PF13019">
    <property type="entry name" value="Sde2_N_Ubi_yeast"/>
    <property type="match status" value="1"/>
</dbReference>
<comment type="subcellular location">
    <subcellularLocation>
        <location evidence="2">Cytoplasm</location>
    </subcellularLocation>
    <subcellularLocation>
        <location evidence="1">Nucleus</location>
    </subcellularLocation>
</comment>
<feature type="domain" description="Sde2 ubiquitin" evidence="10">
    <location>
        <begin position="5"/>
        <end position="85"/>
    </location>
</feature>
<accession>A0A9P4J3X7</accession>
<dbReference type="Pfam" id="PF22782">
    <property type="entry name" value="SDE2"/>
    <property type="match status" value="1"/>
</dbReference>
<gene>
    <name evidence="12" type="ORF">K461DRAFT_127058</name>
</gene>
<feature type="domain" description="SDE2-like" evidence="11">
    <location>
        <begin position="87"/>
        <end position="200"/>
    </location>
</feature>
<keyword evidence="7" id="KW-0539">Nucleus</keyword>
<feature type="region of interest" description="Disordered" evidence="9">
    <location>
        <begin position="206"/>
        <end position="292"/>
    </location>
</feature>
<evidence type="ECO:0000256" key="2">
    <source>
        <dbReference type="ARBA" id="ARBA00004496"/>
    </source>
</evidence>
<dbReference type="InterPro" id="IPR024974">
    <property type="entry name" value="Sde2_N"/>
</dbReference>
<dbReference type="EMBL" id="ML996084">
    <property type="protein sequence ID" value="KAF2154329.1"/>
    <property type="molecule type" value="Genomic_DNA"/>
</dbReference>
<dbReference type="InterPro" id="IPR053822">
    <property type="entry name" value="SDE2-like_dom"/>
</dbReference>
<organism evidence="12 13">
    <name type="scientific">Myriangium duriaei CBS 260.36</name>
    <dbReference type="NCBI Taxonomy" id="1168546"/>
    <lineage>
        <taxon>Eukaryota</taxon>
        <taxon>Fungi</taxon>
        <taxon>Dikarya</taxon>
        <taxon>Ascomycota</taxon>
        <taxon>Pezizomycotina</taxon>
        <taxon>Dothideomycetes</taxon>
        <taxon>Dothideomycetidae</taxon>
        <taxon>Myriangiales</taxon>
        <taxon>Myriangiaceae</taxon>
        <taxon>Myriangium</taxon>
    </lineage>
</organism>
<dbReference type="AlphaFoldDB" id="A0A9P4J3X7"/>
<dbReference type="PANTHER" id="PTHR12786">
    <property type="entry name" value="SPLICING FACTOR SF3A-RELATED"/>
    <property type="match status" value="1"/>
</dbReference>
<evidence type="ECO:0000313" key="12">
    <source>
        <dbReference type="EMBL" id="KAF2154329.1"/>
    </source>
</evidence>
<evidence type="ECO:0000259" key="10">
    <source>
        <dbReference type="Pfam" id="PF13019"/>
    </source>
</evidence>